<accession>A0A165N638</accession>
<dbReference type="EMBL" id="KV425646">
    <property type="protein sequence ID" value="KZT19225.1"/>
    <property type="molecule type" value="Genomic_DNA"/>
</dbReference>
<proteinExistence type="predicted"/>
<evidence type="ECO:0000256" key="1">
    <source>
        <dbReference type="SAM" id="MobiDB-lite"/>
    </source>
</evidence>
<dbReference type="Proteomes" id="UP000076761">
    <property type="component" value="Unassembled WGS sequence"/>
</dbReference>
<feature type="compositionally biased region" description="Low complexity" evidence="1">
    <location>
        <begin position="58"/>
        <end position="95"/>
    </location>
</feature>
<reference evidence="4 5" key="1">
    <citation type="journal article" date="2016" name="Mol. Biol. Evol.">
        <title>Comparative Genomics of Early-Diverging Mushroom-Forming Fungi Provides Insights into the Origins of Lignocellulose Decay Capabilities.</title>
        <authorList>
            <person name="Nagy L.G."/>
            <person name="Riley R."/>
            <person name="Tritt A."/>
            <person name="Adam C."/>
            <person name="Daum C."/>
            <person name="Floudas D."/>
            <person name="Sun H."/>
            <person name="Yadav J.S."/>
            <person name="Pangilinan J."/>
            <person name="Larsson K.H."/>
            <person name="Matsuura K."/>
            <person name="Barry K."/>
            <person name="Labutti K."/>
            <person name="Kuo R."/>
            <person name="Ohm R.A."/>
            <person name="Bhattacharya S.S."/>
            <person name="Shirouzu T."/>
            <person name="Yoshinaga Y."/>
            <person name="Martin F.M."/>
            <person name="Grigoriev I.V."/>
            <person name="Hibbett D.S."/>
        </authorList>
    </citation>
    <scope>NUCLEOTIDE SEQUENCE [LARGE SCALE GENOMIC DNA]</scope>
    <source>
        <strain evidence="4 5">HHB14362 ss-1</strain>
    </source>
</reference>
<dbReference type="AlphaFoldDB" id="A0A165N638"/>
<keyword evidence="3" id="KW-0732">Signal</keyword>
<dbReference type="InParanoid" id="A0A165N638"/>
<organism evidence="4 5">
    <name type="scientific">Neolentinus lepideus HHB14362 ss-1</name>
    <dbReference type="NCBI Taxonomy" id="1314782"/>
    <lineage>
        <taxon>Eukaryota</taxon>
        <taxon>Fungi</taxon>
        <taxon>Dikarya</taxon>
        <taxon>Basidiomycota</taxon>
        <taxon>Agaricomycotina</taxon>
        <taxon>Agaricomycetes</taxon>
        <taxon>Gloeophyllales</taxon>
        <taxon>Gloeophyllaceae</taxon>
        <taxon>Neolentinus</taxon>
    </lineage>
</organism>
<name>A0A165N638_9AGAM</name>
<keyword evidence="2" id="KW-1133">Transmembrane helix</keyword>
<sequence>MLPHVLCFVLTLLSFVRAQETLTIPDPNNPLTSIVEIITVTTDLLGLPTTRTLETLPYTATTTTPTTTAPTTTAPTTTTPLVQTTPTTTTTTTPPMVVGQPGATPGTGAIPYQYTTTNAAGATIVVQDTFTPSFALITSVAPTSTGSVLDYSQWLSSVGTNTVAAHSISSASAMWGPSGAFWGAAITSILFLWPGSGLRILR</sequence>
<feature type="transmembrane region" description="Helical" evidence="2">
    <location>
        <begin position="174"/>
        <end position="193"/>
    </location>
</feature>
<dbReference type="OrthoDB" id="3257429at2759"/>
<evidence type="ECO:0000256" key="3">
    <source>
        <dbReference type="SAM" id="SignalP"/>
    </source>
</evidence>
<feature type="signal peptide" evidence="3">
    <location>
        <begin position="1"/>
        <end position="18"/>
    </location>
</feature>
<feature type="chain" id="PRO_5007862994" evidence="3">
    <location>
        <begin position="19"/>
        <end position="202"/>
    </location>
</feature>
<evidence type="ECO:0000313" key="4">
    <source>
        <dbReference type="EMBL" id="KZT19225.1"/>
    </source>
</evidence>
<protein>
    <submittedName>
        <fullName evidence="4">Uncharacterized protein</fullName>
    </submittedName>
</protein>
<keyword evidence="2" id="KW-0472">Membrane</keyword>
<keyword evidence="5" id="KW-1185">Reference proteome</keyword>
<gene>
    <name evidence="4" type="ORF">NEOLEDRAFT_1142324</name>
</gene>
<feature type="region of interest" description="Disordered" evidence="1">
    <location>
        <begin position="58"/>
        <end position="99"/>
    </location>
</feature>
<keyword evidence="2" id="KW-0812">Transmembrane</keyword>
<evidence type="ECO:0000313" key="5">
    <source>
        <dbReference type="Proteomes" id="UP000076761"/>
    </source>
</evidence>
<dbReference type="STRING" id="1314782.A0A165N638"/>
<evidence type="ECO:0000256" key="2">
    <source>
        <dbReference type="SAM" id="Phobius"/>
    </source>
</evidence>